<dbReference type="EMBL" id="JAPTSV010000003">
    <property type="protein sequence ID" value="KAJ1529607.1"/>
    <property type="molecule type" value="Genomic_DNA"/>
</dbReference>
<dbReference type="Proteomes" id="UP001075354">
    <property type="component" value="Chromosome 3"/>
</dbReference>
<evidence type="ECO:0000313" key="1">
    <source>
        <dbReference type="EMBL" id="KAJ1529607.1"/>
    </source>
</evidence>
<comment type="caution">
    <text evidence="1">The sequence shown here is derived from an EMBL/GenBank/DDBJ whole genome shotgun (WGS) entry which is preliminary data.</text>
</comment>
<sequence length="154" mass="17109">MTSCNTSLRMEGRTTVVFDIDLFLDRAASTITKLTVNQTRCRDVVTQSTCQSGRQFDVSSGVCAILNTPLMPWSAFVESMQPPLKCPLGKGFYSGRGISLDMRVARAAMRPEDDVGILYVGRGTVFDQNQEPFMCMEVTTDVVRFRARPPQPSQ</sequence>
<proteinExistence type="predicted"/>
<gene>
    <name evidence="1" type="ORF">ONE63_006375</name>
</gene>
<evidence type="ECO:0000313" key="2">
    <source>
        <dbReference type="Proteomes" id="UP001075354"/>
    </source>
</evidence>
<organism evidence="1 2">
    <name type="scientific">Megalurothrips usitatus</name>
    <name type="common">bean blossom thrips</name>
    <dbReference type="NCBI Taxonomy" id="439358"/>
    <lineage>
        <taxon>Eukaryota</taxon>
        <taxon>Metazoa</taxon>
        <taxon>Ecdysozoa</taxon>
        <taxon>Arthropoda</taxon>
        <taxon>Hexapoda</taxon>
        <taxon>Insecta</taxon>
        <taxon>Pterygota</taxon>
        <taxon>Neoptera</taxon>
        <taxon>Paraneoptera</taxon>
        <taxon>Thysanoptera</taxon>
        <taxon>Terebrantia</taxon>
        <taxon>Thripoidea</taxon>
        <taxon>Thripidae</taxon>
        <taxon>Megalurothrips</taxon>
    </lineage>
</organism>
<reference evidence="1" key="1">
    <citation type="submission" date="2022-12" db="EMBL/GenBank/DDBJ databases">
        <title>Chromosome-level genome assembly of the bean flower thrips Megalurothrips usitatus.</title>
        <authorList>
            <person name="Ma L."/>
            <person name="Liu Q."/>
            <person name="Li H."/>
            <person name="Cai W."/>
        </authorList>
    </citation>
    <scope>NUCLEOTIDE SEQUENCE</scope>
    <source>
        <strain evidence="1">Cailab_2022a</strain>
    </source>
</reference>
<accession>A0AAV7XX52</accession>
<keyword evidence="2" id="KW-1185">Reference proteome</keyword>
<name>A0AAV7XX52_9NEOP</name>
<dbReference type="AlphaFoldDB" id="A0AAV7XX52"/>
<protein>
    <submittedName>
        <fullName evidence="1">Uncharacterized protein</fullName>
    </submittedName>
</protein>